<sequence>MTATLPVPSTTGDLAPSAPLRAAAATDGRLPLPGARGPLSAALLEVLTSARDGSAPLVRELPELARAAAAGDVVRDEDVQLSLALLYELHYRGLRGVDDSWEWDTGLLGVRATLETAFEAAIRELVEVPDVAPEDVAETLFTMAAEDDGPPLSRYLCRNATLEQFREFLVHRSAYHLKEADPHTWAIPRLGGVPKAALVEVQADEYGGGRPERMHAALFARTMRAAGLDDSYGAHLDRIPATTLAGTNAMSMFGLNRRLVGAIVGHLAVFEMTSSIPNRLYGNGMRRLGFDRDATWFFDEHVEADAVHEQIAGRDLAGGLAVQQPERAGDVLFGAAACLALDAVAGRHLLDSWEAGRSSLRGVAARTGNVA</sequence>
<dbReference type="Proteomes" id="UP000239485">
    <property type="component" value="Unassembled WGS sequence"/>
</dbReference>
<dbReference type="SMART" id="SM01236">
    <property type="entry name" value="Haem_oxygenase_2"/>
    <property type="match status" value="1"/>
</dbReference>
<dbReference type="SUPFAM" id="SSF48613">
    <property type="entry name" value="Heme oxygenase-like"/>
    <property type="match status" value="1"/>
</dbReference>
<protein>
    <submittedName>
        <fullName evidence="1">Heme oxygenase-like protein</fullName>
    </submittedName>
</protein>
<comment type="caution">
    <text evidence="1">The sequence shown here is derived from an EMBL/GenBank/DDBJ whole genome shotgun (WGS) entry which is preliminary data.</text>
</comment>
<evidence type="ECO:0000313" key="2">
    <source>
        <dbReference type="Proteomes" id="UP000239485"/>
    </source>
</evidence>
<accession>A0A2S6INV3</accession>
<proteinExistence type="predicted"/>
<dbReference type="EMBL" id="PTJD01000005">
    <property type="protein sequence ID" value="PPK95937.1"/>
    <property type="molecule type" value="Genomic_DNA"/>
</dbReference>
<keyword evidence="2" id="KW-1185">Reference proteome</keyword>
<organism evidence="1 2">
    <name type="scientific">Kineococcus xinjiangensis</name>
    <dbReference type="NCBI Taxonomy" id="512762"/>
    <lineage>
        <taxon>Bacteria</taxon>
        <taxon>Bacillati</taxon>
        <taxon>Actinomycetota</taxon>
        <taxon>Actinomycetes</taxon>
        <taxon>Kineosporiales</taxon>
        <taxon>Kineosporiaceae</taxon>
        <taxon>Kineococcus</taxon>
    </lineage>
</organism>
<dbReference type="Gene3D" id="1.20.910.10">
    <property type="entry name" value="Heme oxygenase-like"/>
    <property type="match status" value="1"/>
</dbReference>
<dbReference type="OrthoDB" id="252872at2"/>
<evidence type="ECO:0000313" key="1">
    <source>
        <dbReference type="EMBL" id="PPK95937.1"/>
    </source>
</evidence>
<dbReference type="InterPro" id="IPR016084">
    <property type="entry name" value="Haem_Oase-like_multi-hlx"/>
</dbReference>
<gene>
    <name evidence="1" type="ORF">CLV92_10532</name>
</gene>
<dbReference type="AlphaFoldDB" id="A0A2S6INV3"/>
<dbReference type="RefSeq" id="WP_104432334.1">
    <property type="nucleotide sequence ID" value="NZ_PTJD01000005.1"/>
</dbReference>
<dbReference type="Pfam" id="PF14518">
    <property type="entry name" value="Haem_oxygenas_2"/>
    <property type="match status" value="1"/>
</dbReference>
<name>A0A2S6INV3_9ACTN</name>
<reference evidence="1 2" key="1">
    <citation type="submission" date="2018-02" db="EMBL/GenBank/DDBJ databases">
        <title>Genomic Encyclopedia of Archaeal and Bacterial Type Strains, Phase II (KMG-II): from individual species to whole genera.</title>
        <authorList>
            <person name="Goeker M."/>
        </authorList>
    </citation>
    <scope>NUCLEOTIDE SEQUENCE [LARGE SCALE GENOMIC DNA]</scope>
    <source>
        <strain evidence="1 2">DSM 22857</strain>
    </source>
</reference>